<keyword evidence="5" id="KW-1185">Reference proteome</keyword>
<dbReference type="SUPFAM" id="SSF56601">
    <property type="entry name" value="beta-lactamase/transpeptidase-like"/>
    <property type="match status" value="1"/>
</dbReference>
<dbReference type="InterPro" id="IPR000667">
    <property type="entry name" value="Peptidase_S13"/>
</dbReference>
<reference evidence="5" key="1">
    <citation type="journal article" date="2022" name="ISME J.">
        <title>Genetic and phylogenetic analysis of dissimilatory iodate-reducing bacteria identifies potential niches across the world's oceans.</title>
        <authorList>
            <person name="Reyes-Umana V."/>
            <person name="Henning Z."/>
            <person name="Lee K."/>
            <person name="Barnum T.P."/>
            <person name="Coates J.D."/>
        </authorList>
    </citation>
    <scope>NUCLEOTIDE SEQUENCE [LARGE SCALE GENOMIC DNA]</scope>
    <source>
        <strain evidence="5">IR12</strain>
    </source>
</reference>
<dbReference type="RefSeq" id="WP_214362726.1">
    <property type="nucleotide sequence ID" value="NZ_JAEKFT010000020.1"/>
</dbReference>
<keyword evidence="4" id="KW-0645">Protease</keyword>
<dbReference type="PANTHER" id="PTHR30023">
    <property type="entry name" value="D-ALANYL-D-ALANINE CARBOXYPEPTIDASE"/>
    <property type="match status" value="1"/>
</dbReference>
<dbReference type="NCBIfam" id="TIGR00666">
    <property type="entry name" value="PBP4"/>
    <property type="match status" value="1"/>
</dbReference>
<keyword evidence="2 4" id="KW-0378">Hydrolase</keyword>
<dbReference type="AlphaFoldDB" id="A0A944D9N9"/>
<dbReference type="GO" id="GO:0006508">
    <property type="term" value="P:proteolysis"/>
    <property type="evidence" value="ECO:0007669"/>
    <property type="project" value="InterPro"/>
</dbReference>
<dbReference type="Proteomes" id="UP000694660">
    <property type="component" value="Unassembled WGS sequence"/>
</dbReference>
<dbReference type="Gene3D" id="3.50.80.20">
    <property type="entry name" value="D-Ala-D-Ala carboxypeptidase C, peptidase S13"/>
    <property type="match status" value="1"/>
</dbReference>
<protein>
    <submittedName>
        <fullName evidence="4">D-alanyl-D-alanine carboxypeptidase/D-alanyl-D-alanine-endopeptidase</fullName>
        <ecNumber evidence="4">3.4.16.4</ecNumber>
    </submittedName>
</protein>
<dbReference type="InterPro" id="IPR012338">
    <property type="entry name" value="Beta-lactam/transpept-like"/>
</dbReference>
<accession>A0A944D9N9</accession>
<dbReference type="PRINTS" id="PR00922">
    <property type="entry name" value="DADACBPTASE3"/>
</dbReference>
<evidence type="ECO:0000256" key="2">
    <source>
        <dbReference type="ARBA" id="ARBA00022801"/>
    </source>
</evidence>
<dbReference type="PANTHER" id="PTHR30023:SF0">
    <property type="entry name" value="PENICILLIN-SENSITIVE CARBOXYPEPTIDASE A"/>
    <property type="match status" value="1"/>
</dbReference>
<evidence type="ECO:0000256" key="3">
    <source>
        <dbReference type="SAM" id="SignalP"/>
    </source>
</evidence>
<dbReference type="Gene3D" id="3.40.710.10">
    <property type="entry name" value="DD-peptidase/beta-lactamase superfamily"/>
    <property type="match status" value="2"/>
</dbReference>
<dbReference type="GO" id="GO:0009002">
    <property type="term" value="F:serine-type D-Ala-D-Ala carboxypeptidase activity"/>
    <property type="evidence" value="ECO:0007669"/>
    <property type="project" value="UniProtKB-EC"/>
</dbReference>
<name>A0A944D9N9_DENI1</name>
<dbReference type="Pfam" id="PF02113">
    <property type="entry name" value="Peptidase_S13"/>
    <property type="match status" value="2"/>
</dbReference>
<evidence type="ECO:0000313" key="5">
    <source>
        <dbReference type="Proteomes" id="UP000694660"/>
    </source>
</evidence>
<gene>
    <name evidence="4" type="primary">dacB</name>
    <name evidence="4" type="ORF">I8J34_16460</name>
</gene>
<evidence type="ECO:0000256" key="1">
    <source>
        <dbReference type="ARBA" id="ARBA00006096"/>
    </source>
</evidence>
<evidence type="ECO:0000313" key="4">
    <source>
        <dbReference type="EMBL" id="MBT0962775.1"/>
    </source>
</evidence>
<feature type="chain" id="PRO_5036842956" evidence="3">
    <location>
        <begin position="32"/>
        <end position="505"/>
    </location>
</feature>
<keyword evidence="3" id="KW-0732">Signal</keyword>
<sequence length="505" mass="54509">MLHAFVAPRSLARRALLAVALMALALPGAQAAGFPKDLRLALQAIQVPLDSVGIWVAPVDTGKPTLSHNPDNPMNPASVMKLVTTFATLDRLGPAYYWTTRLATDGEIHGNTLEGNVYLVGGGDPVFTHADLWKLFRQLRTLGIAQVKGNIVLDDTALRLPRHDPERFDGQPLRPYNAGPSGLMISFNALRLTFVPEPEVPAPVVVQQVASLSAAPPAPAAPRPPRVLLDPPLAGFTLDAALTSTPGRCAARWYKALDAIPEPAAQGERLSLTGQWRDDCGVKDWFVSPFSPERFAEAVVDGLWREMGGKLNGRVLHGDTPRQANTLFVHTSRPLADVVRDMNKWSNNVIARQLLATLGASDHDAPDMVQGGAHLARLQLAAAGIDTTGFEIENGSGLSRTARITPRALGQLLQQAWERPFMPEFMGSMAVAGIDGTARRRLRDSGARGTAHIKTGTLNNVRAMAGYVIDRKGRRHAVAMMVNHPNAAASAEAQDVLLEWVWEGH</sequence>
<keyword evidence="4" id="KW-0121">Carboxypeptidase</keyword>
<comment type="caution">
    <text evidence="4">The sequence shown here is derived from an EMBL/GenBank/DDBJ whole genome shotgun (WGS) entry which is preliminary data.</text>
</comment>
<dbReference type="EC" id="3.4.16.4" evidence="4"/>
<comment type="similarity">
    <text evidence="1">Belongs to the peptidase S13 family.</text>
</comment>
<dbReference type="EMBL" id="JAEKFT010000020">
    <property type="protein sequence ID" value="MBT0962775.1"/>
    <property type="molecule type" value="Genomic_DNA"/>
</dbReference>
<organism evidence="4 5">
    <name type="scientific">Denitromonas iodatirespirans</name>
    <dbReference type="NCBI Taxonomy" id="2795389"/>
    <lineage>
        <taxon>Bacteria</taxon>
        <taxon>Pseudomonadati</taxon>
        <taxon>Pseudomonadota</taxon>
        <taxon>Betaproteobacteria</taxon>
        <taxon>Rhodocyclales</taxon>
        <taxon>Zoogloeaceae</taxon>
        <taxon>Denitromonas</taxon>
    </lineage>
</organism>
<dbReference type="GO" id="GO:0000270">
    <property type="term" value="P:peptidoglycan metabolic process"/>
    <property type="evidence" value="ECO:0007669"/>
    <property type="project" value="TreeGrafter"/>
</dbReference>
<proteinExistence type="inferred from homology"/>
<feature type="signal peptide" evidence="3">
    <location>
        <begin position="1"/>
        <end position="31"/>
    </location>
</feature>